<dbReference type="GO" id="GO:0016567">
    <property type="term" value="P:protein ubiquitination"/>
    <property type="evidence" value="ECO:0007669"/>
    <property type="project" value="TreeGrafter"/>
</dbReference>
<evidence type="ECO:0000313" key="6">
    <source>
        <dbReference type="Proteomes" id="UP000179807"/>
    </source>
</evidence>
<dbReference type="AlphaFoldDB" id="A0A1J4KCT8"/>
<dbReference type="SUPFAM" id="SSF57850">
    <property type="entry name" value="RING/U-box"/>
    <property type="match status" value="1"/>
</dbReference>
<feature type="coiled-coil region" evidence="2">
    <location>
        <begin position="290"/>
        <end position="383"/>
    </location>
</feature>
<dbReference type="Gene3D" id="3.30.40.10">
    <property type="entry name" value="Zinc/RING finger domain, C3HC4 (zinc finger)"/>
    <property type="match status" value="1"/>
</dbReference>
<reference evidence="5" key="1">
    <citation type="submission" date="2016-10" db="EMBL/GenBank/DDBJ databases">
        <authorList>
            <person name="Benchimol M."/>
            <person name="Almeida L.G."/>
            <person name="Vasconcelos A.T."/>
            <person name="Perreira-Neves A."/>
            <person name="Rosa I.A."/>
            <person name="Tasca T."/>
            <person name="Bogo M.R."/>
            <person name="de Souza W."/>
        </authorList>
    </citation>
    <scope>NUCLEOTIDE SEQUENCE [LARGE SCALE GENOMIC DNA]</scope>
    <source>
        <strain evidence="5">K</strain>
    </source>
</reference>
<dbReference type="PANTHER" id="PTHR24007:SF7">
    <property type="entry name" value="BRCA1-ASSOCIATED PROTEIN"/>
    <property type="match status" value="1"/>
</dbReference>
<dbReference type="GO" id="GO:0007265">
    <property type="term" value="P:Ras protein signal transduction"/>
    <property type="evidence" value="ECO:0007669"/>
    <property type="project" value="TreeGrafter"/>
</dbReference>
<evidence type="ECO:0000256" key="2">
    <source>
        <dbReference type="SAM" id="Coils"/>
    </source>
</evidence>
<dbReference type="OrthoDB" id="8062037at2759"/>
<dbReference type="Proteomes" id="UP000179807">
    <property type="component" value="Unassembled WGS sequence"/>
</dbReference>
<dbReference type="GeneID" id="94827011"/>
<evidence type="ECO:0000256" key="1">
    <source>
        <dbReference type="PROSITE-ProRule" id="PRU00175"/>
    </source>
</evidence>
<dbReference type="GO" id="GO:0008270">
    <property type="term" value="F:zinc ion binding"/>
    <property type="evidence" value="ECO:0007669"/>
    <property type="project" value="UniProtKB-KW"/>
</dbReference>
<keyword evidence="1" id="KW-0479">Metal-binding</keyword>
<keyword evidence="1" id="KW-0862">Zinc</keyword>
<keyword evidence="6" id="KW-1185">Reference proteome</keyword>
<dbReference type="PANTHER" id="PTHR24007">
    <property type="entry name" value="BRCA1-ASSOCIATED PROTEIN"/>
    <property type="match status" value="1"/>
</dbReference>
<evidence type="ECO:0000313" key="5">
    <source>
        <dbReference type="EMBL" id="OHT07516.1"/>
    </source>
</evidence>
<keyword evidence="2" id="KW-0175">Coiled coil</keyword>
<feature type="compositionally biased region" description="Low complexity" evidence="3">
    <location>
        <begin position="412"/>
        <end position="421"/>
    </location>
</feature>
<evidence type="ECO:0000256" key="3">
    <source>
        <dbReference type="SAM" id="MobiDB-lite"/>
    </source>
</evidence>
<dbReference type="PROSITE" id="PS50089">
    <property type="entry name" value="ZF_RING_2"/>
    <property type="match status" value="1"/>
</dbReference>
<dbReference type="RefSeq" id="XP_068360652.1">
    <property type="nucleotide sequence ID" value="XM_068492307.1"/>
</dbReference>
<dbReference type="EMBL" id="MLAK01000693">
    <property type="protein sequence ID" value="OHT07516.1"/>
    <property type="molecule type" value="Genomic_DNA"/>
</dbReference>
<feature type="region of interest" description="Disordered" evidence="3">
    <location>
        <begin position="405"/>
        <end position="431"/>
    </location>
</feature>
<evidence type="ECO:0000259" key="4">
    <source>
        <dbReference type="PROSITE" id="PS50089"/>
    </source>
</evidence>
<dbReference type="SMART" id="SM00184">
    <property type="entry name" value="RING"/>
    <property type="match status" value="1"/>
</dbReference>
<comment type="caution">
    <text evidence="5">The sequence shown here is derived from an EMBL/GenBank/DDBJ whole genome shotgun (WGS) entry which is preliminary data.</text>
</comment>
<name>A0A1J4KCT8_9EUKA</name>
<dbReference type="InterPro" id="IPR013083">
    <property type="entry name" value="Znf_RING/FYVE/PHD"/>
</dbReference>
<organism evidence="5 6">
    <name type="scientific">Tritrichomonas foetus</name>
    <dbReference type="NCBI Taxonomy" id="1144522"/>
    <lineage>
        <taxon>Eukaryota</taxon>
        <taxon>Metamonada</taxon>
        <taxon>Parabasalia</taxon>
        <taxon>Tritrichomonadida</taxon>
        <taxon>Tritrichomonadidae</taxon>
        <taxon>Tritrichomonas</taxon>
    </lineage>
</organism>
<dbReference type="GO" id="GO:0005737">
    <property type="term" value="C:cytoplasm"/>
    <property type="evidence" value="ECO:0007669"/>
    <property type="project" value="TreeGrafter"/>
</dbReference>
<dbReference type="VEuPathDB" id="TrichDB:TRFO_05131"/>
<proteinExistence type="predicted"/>
<sequence>MGDTHETDSNNISQAIQILCREKTPPSANQIFLSPEPEVPIVLIRDLRLYYSPSDICNYAFSLKELCSHSLLLVSATSPSFVLLQKTSTIEAAKALMSEVKKHPNPICSMDSFEFDYVHSVSFQSPSLSHLYCSFMSLSLEDINCAICLNPCNSEFMLFSLPCAHTLHTRCMIKMSQWECPICRYTPISSLDVACCEICNSFDRPFVCLCCARSFCHEHCHQHYKHTGHAYCASADGRETWNLMSGSSMKRLAVDKSGEFVEMCAKDDMLRNYLEAALEEQIAIHKSLSMQQLKHENDMIESEKKRLANLIQERKRKIEEKEKLIEAKEMKEKRLKYATQILQNLKTRLTVLPSENSQLEIENEKLEKQVEEQSELIKDMEGTCCITAAAVLKGKNEEVHVKFNNNNTSQNRATSTHTATTPAPPPRRKKK</sequence>
<feature type="domain" description="RING-type" evidence="4">
    <location>
        <begin position="145"/>
        <end position="184"/>
    </location>
</feature>
<keyword evidence="1" id="KW-0863">Zinc-finger</keyword>
<accession>A0A1J4KCT8</accession>
<gene>
    <name evidence="5" type="ORF">TRFO_05131</name>
</gene>
<protein>
    <recommendedName>
        <fullName evidence="4">RING-type domain-containing protein</fullName>
    </recommendedName>
</protein>
<dbReference type="GO" id="GO:0061630">
    <property type="term" value="F:ubiquitin protein ligase activity"/>
    <property type="evidence" value="ECO:0007669"/>
    <property type="project" value="TreeGrafter"/>
</dbReference>
<dbReference type="InterPro" id="IPR001841">
    <property type="entry name" value="Znf_RING"/>
</dbReference>